<evidence type="ECO:0000259" key="2">
    <source>
        <dbReference type="Pfam" id="PF15377"/>
    </source>
</evidence>
<dbReference type="Proteomes" id="UP000008672">
    <property type="component" value="Unassembled WGS sequence"/>
</dbReference>
<evidence type="ECO:0000313" key="4">
    <source>
        <dbReference type="Proteomes" id="UP000008672"/>
    </source>
</evidence>
<dbReference type="FunCoup" id="H3B1A7">
    <property type="interactions" value="2591"/>
</dbReference>
<organism evidence="3 4">
    <name type="scientific">Latimeria chalumnae</name>
    <name type="common">Coelacanth</name>
    <dbReference type="NCBI Taxonomy" id="7897"/>
    <lineage>
        <taxon>Eukaryota</taxon>
        <taxon>Metazoa</taxon>
        <taxon>Chordata</taxon>
        <taxon>Craniata</taxon>
        <taxon>Vertebrata</taxon>
        <taxon>Euteleostomi</taxon>
        <taxon>Coelacanthiformes</taxon>
        <taxon>Coelacanthidae</taxon>
        <taxon>Latimeria</taxon>
    </lineage>
</organism>
<dbReference type="EMBL" id="AFYH01098195">
    <property type="status" value="NOT_ANNOTATED_CDS"/>
    <property type="molecule type" value="Genomic_DNA"/>
</dbReference>
<feature type="compositionally biased region" description="Basic and acidic residues" evidence="1">
    <location>
        <begin position="122"/>
        <end position="136"/>
    </location>
</feature>
<sequence>MSKKNQVSYVKPAEPAFLAKFKKDVGYKEGPTVETKQTFFVFLFLAGGGGSQKRERISEILEIKKTLLSILVKYINIKECTAEEEPAPADGKIVFKKPTKRSADDKFSGLTASSSKKKRDKEKKDRWDSRDTENKQKQVKNSSLLSFGDDEEED</sequence>
<dbReference type="InParanoid" id="H3B1A7"/>
<reference evidence="3" key="2">
    <citation type="submission" date="2025-08" db="UniProtKB">
        <authorList>
            <consortium name="Ensembl"/>
        </authorList>
    </citation>
    <scope>IDENTIFICATION</scope>
</reference>
<feature type="region of interest" description="Disordered" evidence="1">
    <location>
        <begin position="83"/>
        <end position="154"/>
    </location>
</feature>
<dbReference type="HOGENOM" id="CLU_111288_0_0_1"/>
<dbReference type="Pfam" id="PF15377">
    <property type="entry name" value="DUF4604"/>
    <property type="match status" value="1"/>
</dbReference>
<dbReference type="GeneTree" id="ENSGT00390000001296"/>
<dbReference type="PANTHER" id="PTHR31195:SF2">
    <property type="entry name" value="GEO02494P1"/>
    <property type="match status" value="1"/>
</dbReference>
<dbReference type="OMA" id="XEEPASA"/>
<reference evidence="4" key="1">
    <citation type="submission" date="2011-08" db="EMBL/GenBank/DDBJ databases">
        <title>The draft genome of Latimeria chalumnae.</title>
        <authorList>
            <person name="Di Palma F."/>
            <person name="Alfoldi J."/>
            <person name="Johnson J."/>
            <person name="Berlin A."/>
            <person name="Gnerre S."/>
            <person name="Jaffe D."/>
            <person name="MacCallum I."/>
            <person name="Young S."/>
            <person name="Walker B.J."/>
            <person name="Lander E."/>
            <person name="Lindblad-Toh K."/>
        </authorList>
    </citation>
    <scope>NUCLEOTIDE SEQUENCE [LARGE SCALE GENOMIC DNA]</scope>
    <source>
        <strain evidence="4">Wild caught</strain>
    </source>
</reference>
<accession>H3B1A7</accession>
<protein>
    <submittedName>
        <fullName evidence="3">KIAA1143</fullName>
    </submittedName>
</protein>
<dbReference type="InterPro" id="IPR027911">
    <property type="entry name" value="DUF4604"/>
</dbReference>
<proteinExistence type="predicted"/>
<evidence type="ECO:0000256" key="1">
    <source>
        <dbReference type="SAM" id="MobiDB-lite"/>
    </source>
</evidence>
<dbReference type="InterPro" id="IPR040219">
    <property type="entry name" value="KIAA1143-like"/>
</dbReference>
<feature type="domain" description="DUF4604" evidence="2">
    <location>
        <begin position="5"/>
        <end position="151"/>
    </location>
</feature>
<dbReference type="PANTHER" id="PTHR31195">
    <property type="entry name" value="GEO02494P1"/>
    <property type="match status" value="1"/>
</dbReference>
<name>H3B1A7_LATCH</name>
<reference evidence="3" key="3">
    <citation type="submission" date="2025-09" db="UniProtKB">
        <authorList>
            <consortium name="Ensembl"/>
        </authorList>
    </citation>
    <scope>IDENTIFICATION</scope>
</reference>
<dbReference type="Bgee" id="ENSLACG00000013805">
    <property type="expression patterns" value="Expressed in muscle tissue and 6 other cell types or tissues"/>
</dbReference>
<evidence type="ECO:0000313" key="3">
    <source>
        <dbReference type="Ensembl" id="ENSLACP00000015678.1"/>
    </source>
</evidence>
<keyword evidence="4" id="KW-1185">Reference proteome</keyword>
<dbReference type="Ensembl" id="ENSLACT00000015788.1">
    <property type="protein sequence ID" value="ENSLACP00000015678.1"/>
    <property type="gene ID" value="ENSLACG00000013805.1"/>
</dbReference>
<dbReference type="AlphaFoldDB" id="H3B1A7"/>
<dbReference type="EMBL" id="AFYH01098196">
    <property type="status" value="NOT_ANNOTATED_CDS"/>
    <property type="molecule type" value="Genomic_DNA"/>
</dbReference>
<gene>
    <name evidence="3" type="primary">KIAA1143</name>
</gene>
<dbReference type="eggNOG" id="ENOG502S2KJ">
    <property type="taxonomic scope" value="Eukaryota"/>
</dbReference>